<dbReference type="EMBL" id="JAJBMB010000002">
    <property type="protein sequence ID" value="MCB5445168.1"/>
    <property type="molecule type" value="Genomic_DNA"/>
</dbReference>
<dbReference type="Pfam" id="PF01032">
    <property type="entry name" value="FecCD"/>
    <property type="match status" value="1"/>
</dbReference>
<protein>
    <submittedName>
        <fullName evidence="9">Iron ABC transporter permease</fullName>
    </submittedName>
</protein>
<feature type="transmembrane region" description="Helical" evidence="8">
    <location>
        <begin position="7"/>
        <end position="26"/>
    </location>
</feature>
<keyword evidence="5 8" id="KW-0812">Transmembrane</keyword>
<feature type="transmembrane region" description="Helical" evidence="8">
    <location>
        <begin position="300"/>
        <end position="319"/>
    </location>
</feature>
<dbReference type="Proteomes" id="UP001299409">
    <property type="component" value="Unassembled WGS sequence"/>
</dbReference>
<dbReference type="PANTHER" id="PTHR30472:SF24">
    <property type="entry name" value="FERRIC ENTEROBACTIN TRANSPORT SYSTEM PERMEASE PROTEIN FEPG"/>
    <property type="match status" value="1"/>
</dbReference>
<dbReference type="InterPro" id="IPR000522">
    <property type="entry name" value="ABC_transptr_permease_BtuC"/>
</dbReference>
<dbReference type="InterPro" id="IPR037294">
    <property type="entry name" value="ABC_BtuC-like"/>
</dbReference>
<evidence type="ECO:0000256" key="1">
    <source>
        <dbReference type="ARBA" id="ARBA00004651"/>
    </source>
</evidence>
<feature type="transmembrane region" description="Helical" evidence="8">
    <location>
        <begin position="57"/>
        <end position="77"/>
    </location>
</feature>
<feature type="transmembrane region" description="Helical" evidence="8">
    <location>
        <begin position="113"/>
        <end position="131"/>
    </location>
</feature>
<comment type="similarity">
    <text evidence="2">Belongs to the binding-protein-dependent transport system permease family. FecCD subfamily.</text>
</comment>
<evidence type="ECO:0000313" key="10">
    <source>
        <dbReference type="Proteomes" id="UP001299409"/>
    </source>
</evidence>
<evidence type="ECO:0000256" key="4">
    <source>
        <dbReference type="ARBA" id="ARBA00022475"/>
    </source>
</evidence>
<dbReference type="SUPFAM" id="SSF81345">
    <property type="entry name" value="ABC transporter involved in vitamin B12 uptake, BtuC"/>
    <property type="match status" value="1"/>
</dbReference>
<evidence type="ECO:0000313" key="9">
    <source>
        <dbReference type="EMBL" id="MCB5445168.1"/>
    </source>
</evidence>
<keyword evidence="3" id="KW-0813">Transport</keyword>
<organism evidence="9 10">
    <name type="scientific">Intestinibacter bartlettii</name>
    <dbReference type="NCBI Taxonomy" id="261299"/>
    <lineage>
        <taxon>Bacteria</taxon>
        <taxon>Bacillati</taxon>
        <taxon>Bacillota</taxon>
        <taxon>Clostridia</taxon>
        <taxon>Peptostreptococcales</taxon>
        <taxon>Peptostreptococcaceae</taxon>
        <taxon>Intestinibacter</taxon>
    </lineage>
</organism>
<keyword evidence="7 8" id="KW-0472">Membrane</keyword>
<dbReference type="Gene3D" id="1.10.3470.10">
    <property type="entry name" value="ABC transporter involved in vitamin B12 uptake, BtuC"/>
    <property type="match status" value="1"/>
</dbReference>
<evidence type="ECO:0000256" key="3">
    <source>
        <dbReference type="ARBA" id="ARBA00022448"/>
    </source>
</evidence>
<dbReference type="PANTHER" id="PTHR30472">
    <property type="entry name" value="FERRIC ENTEROBACTIN TRANSPORT SYSTEM PERMEASE PROTEIN"/>
    <property type="match status" value="1"/>
</dbReference>
<gene>
    <name evidence="9" type="ORF">LIP50_03015</name>
</gene>
<reference evidence="9 10" key="1">
    <citation type="submission" date="2021-10" db="EMBL/GenBank/DDBJ databases">
        <title>Collection of gut derived symbiotic bacterial strains cultured from healthy donors.</title>
        <authorList>
            <person name="Lin H."/>
            <person name="Littmann E."/>
            <person name="Claire K."/>
            <person name="Pamer E."/>
        </authorList>
    </citation>
    <scope>NUCLEOTIDE SEQUENCE [LARGE SCALE GENOMIC DNA]</scope>
    <source>
        <strain evidence="9 10">MSK.17.68</strain>
    </source>
</reference>
<comment type="caution">
    <text evidence="9">The sequence shown here is derived from an EMBL/GenBank/DDBJ whole genome shotgun (WGS) entry which is preliminary data.</text>
</comment>
<accession>A0ABS8CUL1</accession>
<comment type="subcellular location">
    <subcellularLocation>
        <location evidence="1">Cell membrane</location>
        <topology evidence="1">Multi-pass membrane protein</topology>
    </subcellularLocation>
</comment>
<keyword evidence="4" id="KW-1003">Cell membrane</keyword>
<evidence type="ECO:0000256" key="7">
    <source>
        <dbReference type="ARBA" id="ARBA00023136"/>
    </source>
</evidence>
<evidence type="ECO:0000256" key="2">
    <source>
        <dbReference type="ARBA" id="ARBA00007935"/>
    </source>
</evidence>
<feature type="transmembrane region" description="Helical" evidence="8">
    <location>
        <begin position="89"/>
        <end position="107"/>
    </location>
</feature>
<name>A0ABS8CUL1_9FIRM</name>
<sequence length="324" mass="34899">MKNKNTLIFTISIVILLVISFISLLFGSKSLNISNVFDAIFNYSSSRYSFIVFEYRIPRLLIAMMVGMSLAIAGAIFQGVLRNPLASTDVLGIGKGAGFFACLVISLNLKSSISIAAMIGGLMVGIIIYLLTKKTNFKNTSIVVMGIAMSALFDAGIQYLNISNSANVQTILLWLTGSVWGRYWDEVQILIPYVAIFIPLAIIFANKIDILSLGDKVAINLGENVNFLRVGLLLIGIILTASSVSVSGTIGFVGLIAPHIAKNLVGYKHRLVIPLSGLIGANLLVISDIIGRTIISPMEIPVGIVTAIIGAPYFLYLLLRKKAN</sequence>
<feature type="transmembrane region" description="Helical" evidence="8">
    <location>
        <begin position="228"/>
        <end position="259"/>
    </location>
</feature>
<evidence type="ECO:0000256" key="8">
    <source>
        <dbReference type="SAM" id="Phobius"/>
    </source>
</evidence>
<proteinExistence type="inferred from homology"/>
<dbReference type="CDD" id="cd06550">
    <property type="entry name" value="TM_ABC_iron-siderophores_like"/>
    <property type="match status" value="1"/>
</dbReference>
<feature type="transmembrane region" description="Helical" evidence="8">
    <location>
        <begin position="271"/>
        <end position="294"/>
    </location>
</feature>
<evidence type="ECO:0000256" key="5">
    <source>
        <dbReference type="ARBA" id="ARBA00022692"/>
    </source>
</evidence>
<feature type="transmembrane region" description="Helical" evidence="8">
    <location>
        <begin position="190"/>
        <end position="208"/>
    </location>
</feature>
<evidence type="ECO:0000256" key="6">
    <source>
        <dbReference type="ARBA" id="ARBA00022989"/>
    </source>
</evidence>
<dbReference type="RefSeq" id="WP_226914197.1">
    <property type="nucleotide sequence ID" value="NZ_BAABXU010000001.1"/>
</dbReference>
<keyword evidence="10" id="KW-1185">Reference proteome</keyword>
<keyword evidence="6 8" id="KW-1133">Transmembrane helix</keyword>